<dbReference type="EMBL" id="JBHSEH010000004">
    <property type="protein sequence ID" value="MFC4424853.1"/>
    <property type="molecule type" value="Genomic_DNA"/>
</dbReference>
<dbReference type="Gene3D" id="3.40.50.300">
    <property type="entry name" value="P-loop containing nucleotide triphosphate hydrolases"/>
    <property type="match status" value="1"/>
</dbReference>
<dbReference type="PANTHER" id="PTHR12083:SF9">
    <property type="entry name" value="BIFUNCTIONAL POLYNUCLEOTIDE PHOSPHATASE_KINASE"/>
    <property type="match status" value="1"/>
</dbReference>
<proteinExistence type="predicted"/>
<keyword evidence="2" id="KW-1185">Reference proteome</keyword>
<dbReference type="InterPro" id="IPR027417">
    <property type="entry name" value="P-loop_NTPase"/>
</dbReference>
<dbReference type="RefSeq" id="WP_380035475.1">
    <property type="nucleotide sequence ID" value="NZ_JBHSEH010000004.1"/>
</dbReference>
<name>A0ABV8XJ91_9DEIO</name>
<dbReference type="Proteomes" id="UP001595998">
    <property type="component" value="Unassembled WGS sequence"/>
</dbReference>
<dbReference type="InterPro" id="IPR017101">
    <property type="entry name" value="P-loop_ATP/GTP-bd_All4644_prd"/>
</dbReference>
<accession>A0ABV8XJ91</accession>
<evidence type="ECO:0000313" key="1">
    <source>
        <dbReference type="EMBL" id="MFC4424853.1"/>
    </source>
</evidence>
<gene>
    <name evidence="1" type="ORF">ACFOZ9_01425</name>
</gene>
<dbReference type="Pfam" id="PF13671">
    <property type="entry name" value="AAA_33"/>
    <property type="match status" value="1"/>
</dbReference>
<comment type="caution">
    <text evidence="1">The sequence shown here is derived from an EMBL/GenBank/DDBJ whole genome shotgun (WGS) entry which is preliminary data.</text>
</comment>
<protein>
    <submittedName>
        <fullName evidence="1">AAA family ATPase</fullName>
    </submittedName>
</protein>
<dbReference type="PIRSF" id="PIRSF037081">
    <property type="entry name" value="P-loop_All4644_prd"/>
    <property type="match status" value="1"/>
</dbReference>
<dbReference type="PANTHER" id="PTHR12083">
    <property type="entry name" value="BIFUNCTIONAL POLYNUCLEOTIDE PHOSPHATASE/KINASE"/>
    <property type="match status" value="1"/>
</dbReference>
<sequence length="148" mass="16228">MFVGLPGSGKTTFYRARFAETHAHISKDLFPNNRNKARRQQQLLQDALQAGRNVVLDNTNPTAGDRAGAIALAQAFGALVTAYVFARDVPASIERNAGREGKARVPDVAIYAIANRWQPPTLEEGFDRLFTVHLTPTGAFEILPLEPQ</sequence>
<evidence type="ECO:0000313" key="2">
    <source>
        <dbReference type="Proteomes" id="UP001595998"/>
    </source>
</evidence>
<reference evidence="2" key="1">
    <citation type="journal article" date="2019" name="Int. J. Syst. Evol. Microbiol.">
        <title>The Global Catalogue of Microorganisms (GCM) 10K type strain sequencing project: providing services to taxonomists for standard genome sequencing and annotation.</title>
        <authorList>
            <consortium name="The Broad Institute Genomics Platform"/>
            <consortium name="The Broad Institute Genome Sequencing Center for Infectious Disease"/>
            <person name="Wu L."/>
            <person name="Ma J."/>
        </authorList>
    </citation>
    <scope>NUCLEOTIDE SEQUENCE [LARGE SCALE GENOMIC DNA]</scope>
    <source>
        <strain evidence="2">CCUG 56029</strain>
    </source>
</reference>
<organism evidence="1 2">
    <name type="scientific">Deinococcus navajonensis</name>
    <dbReference type="NCBI Taxonomy" id="309884"/>
    <lineage>
        <taxon>Bacteria</taxon>
        <taxon>Thermotogati</taxon>
        <taxon>Deinococcota</taxon>
        <taxon>Deinococci</taxon>
        <taxon>Deinococcales</taxon>
        <taxon>Deinococcaceae</taxon>
        <taxon>Deinococcus</taxon>
    </lineage>
</organism>
<dbReference type="SUPFAM" id="SSF52540">
    <property type="entry name" value="P-loop containing nucleoside triphosphate hydrolases"/>
    <property type="match status" value="1"/>
</dbReference>